<comment type="caution">
    <text evidence="1">The sequence shown here is derived from an EMBL/GenBank/DDBJ whole genome shotgun (WGS) entry which is preliminary data.</text>
</comment>
<protein>
    <submittedName>
        <fullName evidence="1">Uncharacterized protein</fullName>
    </submittedName>
</protein>
<feature type="non-terminal residue" evidence="1">
    <location>
        <position position="1"/>
    </location>
</feature>
<sequence length="90" mass="10031">FPVPFASAPASAEAHWGSFPGAFAADRAAAIARIRRCLPDPFLLGTFAGWSVWDRRIGEVIVSRLHRSFARLLWGKKLLRRLTLQGPFQV</sequence>
<proteinExistence type="predicted"/>
<gene>
    <name evidence="1" type="ORF">Tci_923933</name>
</gene>
<accession>A0A699X5N8</accession>
<evidence type="ECO:0000313" key="1">
    <source>
        <dbReference type="EMBL" id="GFD51964.1"/>
    </source>
</evidence>
<organism evidence="1">
    <name type="scientific">Tanacetum cinerariifolium</name>
    <name type="common">Dalmatian daisy</name>
    <name type="synonym">Chrysanthemum cinerariifolium</name>
    <dbReference type="NCBI Taxonomy" id="118510"/>
    <lineage>
        <taxon>Eukaryota</taxon>
        <taxon>Viridiplantae</taxon>
        <taxon>Streptophyta</taxon>
        <taxon>Embryophyta</taxon>
        <taxon>Tracheophyta</taxon>
        <taxon>Spermatophyta</taxon>
        <taxon>Magnoliopsida</taxon>
        <taxon>eudicotyledons</taxon>
        <taxon>Gunneridae</taxon>
        <taxon>Pentapetalae</taxon>
        <taxon>asterids</taxon>
        <taxon>campanulids</taxon>
        <taxon>Asterales</taxon>
        <taxon>Asteraceae</taxon>
        <taxon>Asteroideae</taxon>
        <taxon>Anthemideae</taxon>
        <taxon>Anthemidinae</taxon>
        <taxon>Tanacetum</taxon>
    </lineage>
</organism>
<reference evidence="1" key="1">
    <citation type="journal article" date="2019" name="Sci. Rep.">
        <title>Draft genome of Tanacetum cinerariifolium, the natural source of mosquito coil.</title>
        <authorList>
            <person name="Yamashiro T."/>
            <person name="Shiraishi A."/>
            <person name="Satake H."/>
            <person name="Nakayama K."/>
        </authorList>
    </citation>
    <scope>NUCLEOTIDE SEQUENCE</scope>
</reference>
<name>A0A699X5N8_TANCI</name>
<dbReference type="AlphaFoldDB" id="A0A699X5N8"/>
<dbReference type="EMBL" id="BKCJ011776439">
    <property type="protein sequence ID" value="GFD51964.1"/>
    <property type="molecule type" value="Genomic_DNA"/>
</dbReference>